<protein>
    <submittedName>
        <fullName evidence="4">Carbohydrate kinase family protein</fullName>
    </submittedName>
</protein>
<gene>
    <name evidence="4" type="ORF">E3J84_00040</name>
</gene>
<feature type="non-terminal residue" evidence="4">
    <location>
        <position position="1"/>
    </location>
</feature>
<keyword evidence="2 4" id="KW-0418">Kinase</keyword>
<sequence>DWEEKEEGLAYVNILKTDATEAKILSGENNIKKAAVKLSTYGIDEIIVTFGNEGSLIYSKEKFYFIQSFPPRKIVDATGCGDTYMAGYIYKRLKSSDINESGRFAAATASLKLEESDPFKGSEEDVQNFLEFQSISNEDTFVHNFI</sequence>
<dbReference type="Gene3D" id="3.40.1190.20">
    <property type="match status" value="1"/>
</dbReference>
<name>A0A523S6I5_UNCAE</name>
<reference evidence="4 5" key="1">
    <citation type="submission" date="2019-03" db="EMBL/GenBank/DDBJ databases">
        <title>Metabolic potential of uncultured bacteria and archaea associated with petroleum seepage in deep-sea sediments.</title>
        <authorList>
            <person name="Dong X."/>
            <person name="Hubert C."/>
        </authorList>
    </citation>
    <scope>NUCLEOTIDE SEQUENCE [LARGE SCALE GENOMIC DNA]</scope>
    <source>
        <strain evidence="4">E44_bin7</strain>
    </source>
</reference>
<dbReference type="Proteomes" id="UP000316360">
    <property type="component" value="Unassembled WGS sequence"/>
</dbReference>
<dbReference type="EMBL" id="SOKJ01000004">
    <property type="protein sequence ID" value="TET13431.1"/>
    <property type="molecule type" value="Genomic_DNA"/>
</dbReference>
<evidence type="ECO:0000313" key="5">
    <source>
        <dbReference type="Proteomes" id="UP000316360"/>
    </source>
</evidence>
<evidence type="ECO:0000259" key="3">
    <source>
        <dbReference type="Pfam" id="PF00294"/>
    </source>
</evidence>
<dbReference type="InterPro" id="IPR011611">
    <property type="entry name" value="PfkB_dom"/>
</dbReference>
<dbReference type="PANTHER" id="PTHR10584:SF166">
    <property type="entry name" value="RIBOKINASE"/>
    <property type="match status" value="1"/>
</dbReference>
<accession>A0A523S6I5</accession>
<dbReference type="GO" id="GO:0016301">
    <property type="term" value="F:kinase activity"/>
    <property type="evidence" value="ECO:0007669"/>
    <property type="project" value="UniProtKB-KW"/>
</dbReference>
<keyword evidence="1" id="KW-0808">Transferase</keyword>
<evidence type="ECO:0000256" key="1">
    <source>
        <dbReference type="ARBA" id="ARBA00022679"/>
    </source>
</evidence>
<comment type="caution">
    <text evidence="4">The sequence shown here is derived from an EMBL/GenBank/DDBJ whole genome shotgun (WGS) entry which is preliminary data.</text>
</comment>
<dbReference type="Pfam" id="PF00294">
    <property type="entry name" value="PfkB"/>
    <property type="match status" value="1"/>
</dbReference>
<evidence type="ECO:0000313" key="4">
    <source>
        <dbReference type="EMBL" id="TET13431.1"/>
    </source>
</evidence>
<proteinExistence type="predicted"/>
<evidence type="ECO:0000256" key="2">
    <source>
        <dbReference type="ARBA" id="ARBA00022777"/>
    </source>
</evidence>
<feature type="domain" description="Carbohydrate kinase PfkB" evidence="3">
    <location>
        <begin position="6"/>
        <end position="116"/>
    </location>
</feature>
<dbReference type="SUPFAM" id="SSF53613">
    <property type="entry name" value="Ribokinase-like"/>
    <property type="match status" value="1"/>
</dbReference>
<dbReference type="PANTHER" id="PTHR10584">
    <property type="entry name" value="SUGAR KINASE"/>
    <property type="match status" value="1"/>
</dbReference>
<dbReference type="InterPro" id="IPR029056">
    <property type="entry name" value="Ribokinase-like"/>
</dbReference>
<dbReference type="AlphaFoldDB" id="A0A523S6I5"/>
<organism evidence="4 5">
    <name type="scientific">Aerophobetes bacterium</name>
    <dbReference type="NCBI Taxonomy" id="2030807"/>
    <lineage>
        <taxon>Bacteria</taxon>
        <taxon>Candidatus Aerophobota</taxon>
    </lineage>
</organism>